<evidence type="ECO:0000313" key="1">
    <source>
        <dbReference type="EMBL" id="CAD9595701.1"/>
    </source>
</evidence>
<dbReference type="EMBL" id="HBGY01023877">
    <property type="protein sequence ID" value="CAD9595701.1"/>
    <property type="molecule type" value="Transcribed_RNA"/>
</dbReference>
<sequence length="142" mass="15344">MLKNDHNNHNSSYIGFDEMEQVSAVDVITANAGAEMGMPDYSLAVVELVALRAPTALVDALSAIDPAGKDYFEQQVLLDVAEMDTHVELVDTTAAVTIHMEEQVYSVMNRQMPAQDMVALELAALPAPGLLHITQEVADDSC</sequence>
<name>A0A7S2L542_9STRA</name>
<organism evidence="1">
    <name type="scientific">Leptocylindrus danicus</name>
    <dbReference type="NCBI Taxonomy" id="163516"/>
    <lineage>
        <taxon>Eukaryota</taxon>
        <taxon>Sar</taxon>
        <taxon>Stramenopiles</taxon>
        <taxon>Ochrophyta</taxon>
        <taxon>Bacillariophyta</taxon>
        <taxon>Coscinodiscophyceae</taxon>
        <taxon>Chaetocerotophycidae</taxon>
        <taxon>Leptocylindrales</taxon>
        <taxon>Leptocylindraceae</taxon>
        <taxon>Leptocylindrus</taxon>
    </lineage>
</organism>
<dbReference type="AlphaFoldDB" id="A0A7S2L542"/>
<protein>
    <submittedName>
        <fullName evidence="1">Uncharacterized protein</fullName>
    </submittedName>
</protein>
<accession>A0A7S2L542</accession>
<gene>
    <name evidence="1" type="ORF">LDAN0321_LOCUS14932</name>
</gene>
<proteinExistence type="predicted"/>
<reference evidence="1" key="1">
    <citation type="submission" date="2021-01" db="EMBL/GenBank/DDBJ databases">
        <authorList>
            <person name="Corre E."/>
            <person name="Pelletier E."/>
            <person name="Niang G."/>
            <person name="Scheremetjew M."/>
            <person name="Finn R."/>
            <person name="Kale V."/>
            <person name="Holt S."/>
            <person name="Cochrane G."/>
            <person name="Meng A."/>
            <person name="Brown T."/>
            <person name="Cohen L."/>
        </authorList>
    </citation>
    <scope>NUCLEOTIDE SEQUENCE</scope>
    <source>
        <strain evidence="1">B650</strain>
    </source>
</reference>